<evidence type="ECO:0000313" key="2">
    <source>
        <dbReference type="Proteomes" id="UP000887013"/>
    </source>
</evidence>
<dbReference type="Proteomes" id="UP000887013">
    <property type="component" value="Unassembled WGS sequence"/>
</dbReference>
<reference evidence="1" key="1">
    <citation type="submission" date="2020-08" db="EMBL/GenBank/DDBJ databases">
        <title>Multicomponent nature underlies the extraordinary mechanical properties of spider dragline silk.</title>
        <authorList>
            <person name="Kono N."/>
            <person name="Nakamura H."/>
            <person name="Mori M."/>
            <person name="Yoshida Y."/>
            <person name="Ohtoshi R."/>
            <person name="Malay A.D."/>
            <person name="Moran D.A.P."/>
            <person name="Tomita M."/>
            <person name="Numata K."/>
            <person name="Arakawa K."/>
        </authorList>
    </citation>
    <scope>NUCLEOTIDE SEQUENCE</scope>
</reference>
<comment type="caution">
    <text evidence="1">The sequence shown here is derived from an EMBL/GenBank/DDBJ whole genome shotgun (WGS) entry which is preliminary data.</text>
</comment>
<proteinExistence type="predicted"/>
<keyword evidence="2" id="KW-1185">Reference proteome</keyword>
<sequence>MQHGKILINTNSKLDVWSVSINLFKRNINVCEGLNDEGVRTSNRENWILSSSLVKNIVLRKKIHNVFQKPIRHKEVENLDNLLDNLSHIFSEELYDMGCIRLEPQMVVLTSELLESYA</sequence>
<name>A0A8X6NU96_NEPPI</name>
<evidence type="ECO:0000313" key="1">
    <source>
        <dbReference type="EMBL" id="GFT32549.1"/>
    </source>
</evidence>
<organism evidence="1 2">
    <name type="scientific">Nephila pilipes</name>
    <name type="common">Giant wood spider</name>
    <name type="synonym">Nephila maculata</name>
    <dbReference type="NCBI Taxonomy" id="299642"/>
    <lineage>
        <taxon>Eukaryota</taxon>
        <taxon>Metazoa</taxon>
        <taxon>Ecdysozoa</taxon>
        <taxon>Arthropoda</taxon>
        <taxon>Chelicerata</taxon>
        <taxon>Arachnida</taxon>
        <taxon>Araneae</taxon>
        <taxon>Araneomorphae</taxon>
        <taxon>Entelegynae</taxon>
        <taxon>Araneoidea</taxon>
        <taxon>Nephilidae</taxon>
        <taxon>Nephila</taxon>
    </lineage>
</organism>
<dbReference type="EMBL" id="BMAW01061715">
    <property type="protein sequence ID" value="GFT32549.1"/>
    <property type="molecule type" value="Genomic_DNA"/>
</dbReference>
<dbReference type="AlphaFoldDB" id="A0A8X6NU96"/>
<protein>
    <submittedName>
        <fullName evidence="1">Uncharacterized protein</fullName>
    </submittedName>
</protein>
<accession>A0A8X6NU96</accession>
<gene>
    <name evidence="1" type="ORF">NPIL_530791</name>
</gene>